<dbReference type="Proteomes" id="UP001152561">
    <property type="component" value="Unassembled WGS sequence"/>
</dbReference>
<evidence type="ECO:0008006" key="4">
    <source>
        <dbReference type="Google" id="ProtNLM"/>
    </source>
</evidence>
<reference evidence="3" key="1">
    <citation type="journal article" date="2023" name="Proc. Natl. Acad. Sci. U.S.A.">
        <title>Genomic and structural basis for evolution of tropane alkaloid biosynthesis.</title>
        <authorList>
            <person name="Wanga Y.-J."/>
            <person name="Taina T."/>
            <person name="Yua J.-Y."/>
            <person name="Lia J."/>
            <person name="Xua B."/>
            <person name="Chenc J."/>
            <person name="D'Auriad J.C."/>
            <person name="Huanga J.-P."/>
            <person name="Huanga S.-X."/>
        </authorList>
    </citation>
    <scope>NUCLEOTIDE SEQUENCE [LARGE SCALE GENOMIC DNA]</scope>
    <source>
        <strain evidence="3">cv. KIB-2019</strain>
    </source>
</reference>
<organism evidence="2 3">
    <name type="scientific">Anisodus acutangulus</name>
    <dbReference type="NCBI Taxonomy" id="402998"/>
    <lineage>
        <taxon>Eukaryota</taxon>
        <taxon>Viridiplantae</taxon>
        <taxon>Streptophyta</taxon>
        <taxon>Embryophyta</taxon>
        <taxon>Tracheophyta</taxon>
        <taxon>Spermatophyta</taxon>
        <taxon>Magnoliopsida</taxon>
        <taxon>eudicotyledons</taxon>
        <taxon>Gunneridae</taxon>
        <taxon>Pentapetalae</taxon>
        <taxon>asterids</taxon>
        <taxon>lamiids</taxon>
        <taxon>Solanales</taxon>
        <taxon>Solanaceae</taxon>
        <taxon>Solanoideae</taxon>
        <taxon>Hyoscyameae</taxon>
        <taxon>Anisodus</taxon>
    </lineage>
</organism>
<proteinExistence type="predicted"/>
<sequence length="152" mass="16910">MKLSIEKRMTNGCMTFISLMNFKDQRVGTKDLRLKLQRRSIQQATQIIKGSLSGGTSDLREKLSGIVYSQTMKTDAPKTKLKAIPEVSKPAKRSVTAEAPASETKNVAHKVSKKKSQQKVESVDSFLQALGLEKYAITFQDEDVDMSAHMTD</sequence>
<feature type="compositionally biased region" description="Basic residues" evidence="1">
    <location>
        <begin position="107"/>
        <end position="117"/>
    </location>
</feature>
<dbReference type="EMBL" id="JAJAGQ010000018">
    <property type="protein sequence ID" value="KAJ8535660.1"/>
    <property type="molecule type" value="Genomic_DNA"/>
</dbReference>
<accession>A0A9Q1LG87</accession>
<keyword evidence="3" id="KW-1185">Reference proteome</keyword>
<dbReference type="AlphaFoldDB" id="A0A9Q1LG87"/>
<gene>
    <name evidence="2" type="ORF">K7X08_023380</name>
</gene>
<comment type="caution">
    <text evidence="2">The sequence shown here is derived from an EMBL/GenBank/DDBJ whole genome shotgun (WGS) entry which is preliminary data.</text>
</comment>
<dbReference type="InterPro" id="IPR013761">
    <property type="entry name" value="SAM/pointed_sf"/>
</dbReference>
<dbReference type="Gene3D" id="1.10.150.50">
    <property type="entry name" value="Transcription Factor, Ets-1"/>
    <property type="match status" value="1"/>
</dbReference>
<feature type="region of interest" description="Disordered" evidence="1">
    <location>
        <begin position="85"/>
        <end position="121"/>
    </location>
</feature>
<protein>
    <recommendedName>
        <fullName evidence="4">SAM domain-containing protein</fullName>
    </recommendedName>
</protein>
<evidence type="ECO:0000256" key="1">
    <source>
        <dbReference type="SAM" id="MobiDB-lite"/>
    </source>
</evidence>
<evidence type="ECO:0000313" key="3">
    <source>
        <dbReference type="Proteomes" id="UP001152561"/>
    </source>
</evidence>
<dbReference type="CDD" id="cd09487">
    <property type="entry name" value="SAM_superfamily"/>
    <property type="match status" value="1"/>
</dbReference>
<name>A0A9Q1LG87_9SOLA</name>
<dbReference type="OrthoDB" id="76949at2759"/>
<evidence type="ECO:0000313" key="2">
    <source>
        <dbReference type="EMBL" id="KAJ8535660.1"/>
    </source>
</evidence>